<dbReference type="InterPro" id="IPR027417">
    <property type="entry name" value="P-loop_NTPase"/>
</dbReference>
<reference evidence="4" key="3">
    <citation type="journal article" date="2017" name="Microb. Drug Resist.">
        <title>Characterization of NDM-7 Carbapenemase-Producing Escherichia coli Isolates in the Arabian Peninsula.</title>
        <authorList>
            <person name="Pal T."/>
            <person name="Ghazawi A."/>
            <person name="Darwish D."/>
            <person name="Villa L."/>
            <person name="Carattoli A."/>
            <person name="Hashmey R."/>
            <person name="Aldeesi Z."/>
            <person name="Jamal W."/>
            <person name="Rotimi V."/>
            <person name="Al-Jardani A."/>
            <person name="Al-Abri S.S."/>
            <person name="Sonnevend A."/>
        </authorList>
    </citation>
    <scope>NUCLEOTIDE SEQUENCE</scope>
    <source>
        <strain evidence="4">OM26</strain>
        <plasmid evidence="4">pOM26-1</plasmid>
    </source>
</reference>
<dbReference type="SUPFAM" id="SSF52540">
    <property type="entry name" value="P-loop containing nucleoside triphosphate hydrolases"/>
    <property type="match status" value="1"/>
</dbReference>
<geneLocation type="plasmid" evidence="16">
    <name>pmty18780-5_incx3 dna</name>
</geneLocation>
<dbReference type="Gene3D" id="3.30.450.90">
    <property type="match status" value="1"/>
</dbReference>
<evidence type="ECO:0000259" key="3">
    <source>
        <dbReference type="Pfam" id="PF00437"/>
    </source>
</evidence>
<reference evidence="11 13" key="4">
    <citation type="submission" date="2017-12" db="EMBL/GenBank/DDBJ databases">
        <title>Rapid rising of carbapenem-resistant Enterobacteriaceae(CRE) and emergence of colistin resistance genemcr-1 in CRE in the hospital of Henan, China.</title>
        <authorList>
            <person name="Sun Q."/>
            <person name="Zhang R."/>
            <person name="Li Y."/>
            <person name="Shen Y."/>
            <person name="Zhang Y."/>
            <person name="Yang J."/>
            <person name="Shu L."/>
            <person name="Zhou H."/>
            <person name="Wang Y."/>
            <person name="Wang B."/>
            <person name="Shen Z."/>
        </authorList>
    </citation>
    <scope>NUCLEOTIDE SEQUENCE [LARGE SCALE GENOMIC DNA]</scope>
    <source>
        <strain evidence="11 13">3512</strain>
    </source>
</reference>
<reference evidence="12 14" key="5">
    <citation type="submission" date="2018-10" db="EMBL/GenBank/DDBJ databases">
        <authorList>
            <person name="Noll B N."/>
        </authorList>
    </citation>
    <scope>NUCLEOTIDE SEQUENCE [LARGE SCALE GENOMIC DNA]</scope>
    <source>
        <strain evidence="12">Ecoli022</strain>
    </source>
</reference>
<geneLocation type="plasmid" evidence="5">
    <name>pOXA181</name>
</geneLocation>
<dbReference type="EMBL" id="ABLFQU030000052">
    <property type="protein sequence ID" value="EMM0027569.1"/>
    <property type="molecule type" value="Genomic_DNA"/>
</dbReference>
<dbReference type="GeneID" id="84667446"/>
<geneLocation type="plasmid" evidence="7">
    <name>pMTY18780-5_IncX3</name>
</geneLocation>
<evidence type="ECO:0000313" key="10">
    <source>
        <dbReference type="EMBL" id="MQK25437.1"/>
    </source>
</evidence>
<keyword evidence="2" id="KW-0067">ATP-binding</keyword>
<proteinExistence type="inferred from homology"/>
<geneLocation type="plasmid" evidence="6">
    <name>pEc1929</name>
</geneLocation>
<protein>
    <recommendedName>
        <fullName evidence="2">Type IV secretion system protein</fullName>
    </recommendedName>
</protein>
<keyword evidence="4" id="KW-0614">Plasmid</keyword>
<dbReference type="EMBL" id="UWXJ01000006">
    <property type="protein sequence ID" value="VCZ29642.1"/>
    <property type="molecule type" value="Genomic_DNA"/>
</dbReference>
<evidence type="ECO:0000313" key="6">
    <source>
        <dbReference type="EMBL" id="ALG88223.1"/>
    </source>
</evidence>
<evidence type="ECO:0000313" key="9">
    <source>
        <dbReference type="EMBL" id="MDA4181438.1"/>
    </source>
</evidence>
<feature type="domain" description="Bacterial type II secretion system protein E" evidence="3">
    <location>
        <begin position="159"/>
        <end position="287"/>
    </location>
</feature>
<dbReference type="Proteomes" id="UP000509260">
    <property type="component" value="Plasmid pMTY18780-5_IncX3"/>
</dbReference>
<dbReference type="Proteomes" id="UP000281521">
    <property type="component" value="Unassembled WGS sequence"/>
</dbReference>
<evidence type="ECO:0000313" key="8">
    <source>
        <dbReference type="EMBL" id="EMM0027569.1"/>
    </source>
</evidence>
<sequence>MKDAENRHIVYEIIDEYFHHWLNEVDGLTEIAVNRPDELFVKVSGKWQQHELKMDFKDCMSFAGAISDYHDGGSVTPEYPLRSVTLPGGERVQIVIPPATERETVSITIRKPSSVFIDHDTFVKQGFYSRLNQGGKFRDKEDELSSMFKDNCFEQFVPECLVKGKTMVFCAGTGAGKTTFANACLQYIPHHLRCISIEDTDEAKFRFHKNHVKLYYPSEGESSTVSSASLLRSGFRMNPDRILMTEVRGAEAWDFLKGSSSGHAGNLTTVHESTPEDAVLGLVQRCYMNPECQNLPYNIILRRVLSNVDVIMSIKYIDEEDNRFASGIYYRDIHFQEYFEKLKE</sequence>
<dbReference type="PATRIC" id="fig|562.7071.peg.5256"/>
<dbReference type="RefSeq" id="WP_000650512.1">
    <property type="nucleotide sequence ID" value="NZ_ABACVG020000003.1"/>
</dbReference>
<dbReference type="GO" id="GO:0005524">
    <property type="term" value="F:ATP binding"/>
    <property type="evidence" value="ECO:0007669"/>
    <property type="project" value="UniProtKB-UniRule"/>
</dbReference>
<dbReference type="InterPro" id="IPR014155">
    <property type="entry name" value="VirB11"/>
</dbReference>
<dbReference type="GO" id="GO:0044097">
    <property type="term" value="P:secretion by the type IV secretion system"/>
    <property type="evidence" value="ECO:0007669"/>
    <property type="project" value="InterPro"/>
</dbReference>
<dbReference type="PANTHER" id="PTHR30486:SF6">
    <property type="entry name" value="TYPE IV PILUS RETRACTATION ATPASE PILT"/>
    <property type="match status" value="1"/>
</dbReference>
<dbReference type="EMBL" id="RYCF01000043">
    <property type="protein sequence ID" value="MQK25437.1"/>
    <property type="molecule type" value="Genomic_DNA"/>
</dbReference>
<dbReference type="AlphaFoldDB" id="A0A0C5EWI7"/>
<dbReference type="InterPro" id="IPR050921">
    <property type="entry name" value="T4SS_GSP_E_ATPase"/>
</dbReference>
<evidence type="ECO:0000313" key="4">
    <source>
        <dbReference type="EMBL" id="AKD43341.1"/>
    </source>
</evidence>
<geneLocation type="plasmid" evidence="4">
    <name>pOM26-1</name>
</geneLocation>
<evidence type="ECO:0000256" key="1">
    <source>
        <dbReference type="ARBA" id="ARBA00006611"/>
    </source>
</evidence>
<organism evidence="10 15">
    <name type="scientific">Escherichia coli</name>
    <dbReference type="NCBI Taxonomy" id="562"/>
    <lineage>
        <taxon>Bacteria</taxon>
        <taxon>Pseudomonadati</taxon>
        <taxon>Pseudomonadota</taxon>
        <taxon>Gammaproteobacteria</taxon>
        <taxon>Enterobacterales</taxon>
        <taxon>Enterobacteriaceae</taxon>
        <taxon>Escherichia</taxon>
    </lineage>
</organism>
<reference evidence="9" key="8">
    <citation type="submission" date="2022-08" db="EMBL/GenBank/DDBJ databases">
        <title>Genome sequencing of human pathogens.</title>
        <authorList>
            <person name="Cao X."/>
        </authorList>
    </citation>
    <scope>NUCLEOTIDE SEQUENCE</scope>
    <source>
        <strain evidence="9">EC16126</strain>
    </source>
</reference>
<comment type="similarity">
    <text evidence="1 2">Belongs to the GSP E family.</text>
</comment>
<keyword evidence="2" id="KW-0547">Nucleotide-binding</keyword>
<reference evidence="8" key="9">
    <citation type="submission" date="2024-02" db="EMBL/GenBank/DDBJ databases">
        <authorList>
            <consortium name="Clinical and Environmental Microbiology Branch: Whole genome sequencing antimicrobial resistance pathogens in the healthcare setting"/>
        </authorList>
    </citation>
    <scope>NUCLEOTIDE SEQUENCE</scope>
    <source>
        <strain evidence="8">2023CK-00345</strain>
    </source>
</reference>
<comment type="function">
    <text evidence="2">Part of the Type IV secretion system.</text>
</comment>
<reference evidence="10 15" key="6">
    <citation type="journal article" date="2019" name="Environ. Health Perspect.">
        <title>Inter-host Transmission of Carbapenemase-Producing Escherichia coli among Humans and Backyard Animals.</title>
        <authorList>
            <person name="Li J."/>
            <person name="Bi Z."/>
            <person name="Ma S."/>
            <person name="Chen B."/>
            <person name="Cai C."/>
            <person name="He J."/>
            <person name="Schwarz S."/>
            <person name="Sun C."/>
            <person name="Zhou Y."/>
            <person name="Yin J."/>
            <person name="Hulth A."/>
            <person name="Wang Y."/>
            <person name="Shen Z."/>
            <person name="Wang S."/>
            <person name="Wu C."/>
            <person name="Nilsson L.E."/>
            <person name="Walsh T.R."/>
            <person name="Borjesson S."/>
            <person name="Shen J."/>
            <person name="Sun Q."/>
            <person name="Wang Y."/>
        </authorList>
    </citation>
    <scope>NUCLEOTIDE SEQUENCE [LARGE SCALE GENOMIC DNA]</scope>
    <source>
        <strain evidence="10 15">A016f</strain>
    </source>
</reference>
<dbReference type="EMBL" id="AP023202">
    <property type="protein sequence ID" value="BCG39945.1"/>
    <property type="molecule type" value="Genomic_DNA"/>
</dbReference>
<evidence type="ECO:0000313" key="13">
    <source>
        <dbReference type="Proteomes" id="UP000233549"/>
    </source>
</evidence>
<accession>A0A0C5EWI7</accession>
<dbReference type="InterPro" id="IPR001482">
    <property type="entry name" value="T2SS/T4SS_dom"/>
</dbReference>
<gene>
    <name evidence="10" type="primary">virB11</name>
    <name evidence="4" type="synonym">pilX11</name>
    <name evidence="5" type="synonym">ptlH</name>
    <name evidence="12" type="ORF">BANRA_05826</name>
    <name evidence="11" type="ORF">CWS33_23955</name>
    <name evidence="10" type="ORF">EIZ93_14155</name>
    <name evidence="9" type="ORF">NY836_29575</name>
    <name evidence="8" type="ORF">P6223_004225</name>
    <name evidence="6" type="ORF">pEC1929_0038</name>
    <name evidence="5" type="ORF">pOXA181EC14828_00016</name>
    <name evidence="7" type="ORF">TUM18780_51070</name>
</gene>
<dbReference type="NCBIfam" id="TIGR02788">
    <property type="entry name" value="VirB11"/>
    <property type="match status" value="1"/>
</dbReference>
<dbReference type="Proteomes" id="UP000359125">
    <property type="component" value="Unassembled WGS sequence"/>
</dbReference>
<reference evidence="6" key="2">
    <citation type="submission" date="2015-09" db="EMBL/GenBank/DDBJ databases">
        <title>Infection and Dissemination of NDM-5 Producing Escherichia coli in China.</title>
        <authorList>
            <person name="Chen D."/>
            <person name="Gong L."/>
            <person name="Walsh T."/>
            <person name="Lan R."/>
            <person name="Wang T."/>
            <person name="Zhang J."/>
            <person name="Mai W."/>
            <person name="Ni N."/>
            <person name="Lu J."/>
            <person name="Xu J."/>
            <person name="Li J."/>
        </authorList>
    </citation>
    <scope>NUCLEOTIDE SEQUENCE</scope>
    <source>
        <strain evidence="6">1929</strain>
        <plasmid evidence="6">pEc1929</plasmid>
    </source>
</reference>
<dbReference type="EMBL" id="JANWOR010000831">
    <property type="protein sequence ID" value="MDA4181438.1"/>
    <property type="molecule type" value="Genomic_DNA"/>
</dbReference>
<reference evidence="7 16" key="7">
    <citation type="submission" date="2020-06" db="EMBL/GenBank/DDBJ databases">
        <title>Whole-genome sequencing of blaNDM-5 positive Escherichia coli isolated from a Japanese patient with no history of travel abroad.</title>
        <authorList>
            <person name="Ito Y."/>
            <person name="Aoki K."/>
            <person name="Nakayama N."/>
            <person name="Ohtsuka M."/>
            <person name="Ota M."/>
            <person name="Kaneko N."/>
            <person name="Yoshida M."/>
            <person name="Ishii Y."/>
            <person name="Tateda K."/>
            <person name="Matsuse H."/>
        </authorList>
    </citation>
    <scope>NUCLEOTIDE SEQUENCE [LARGE SCALE GENOMIC DNA]</scope>
    <source>
        <strain evidence="7 16">TUM18780</strain>
        <plasmid evidence="7">pMTY18780-5_IncX3</plasmid>
        <plasmid evidence="16">pmty18780-5_incx3 dna</plasmid>
    </source>
</reference>
<dbReference type="EMBL" id="KP400525">
    <property type="protein sequence ID" value="AKG90613.1"/>
    <property type="molecule type" value="Genomic_DNA"/>
</dbReference>
<evidence type="ECO:0000256" key="2">
    <source>
        <dbReference type="RuleBase" id="RU366071"/>
    </source>
</evidence>
<evidence type="ECO:0000313" key="14">
    <source>
        <dbReference type="Proteomes" id="UP000281521"/>
    </source>
</evidence>
<dbReference type="EMBL" id="PITP01000036">
    <property type="protein sequence ID" value="PKD86380.1"/>
    <property type="molecule type" value="Genomic_DNA"/>
</dbReference>
<dbReference type="EMBL" id="KP776609">
    <property type="protein sequence ID" value="AKD43341.1"/>
    <property type="molecule type" value="Genomic_DNA"/>
</dbReference>
<reference evidence="5" key="1">
    <citation type="journal article" date="2015" name="Antimicrob. Agents Chemother.">
        <title>First Report of OXA-181-Producing Escherichia coli in China and Characterization of the Isolate Using Whole-Genome Sequencing.</title>
        <authorList>
            <person name="Liu Y."/>
            <person name="Feng Y."/>
            <person name="Wu W."/>
            <person name="Xie Y."/>
            <person name="Wang X."/>
            <person name="Zhang X."/>
            <person name="Chen X."/>
            <person name="Zong Z."/>
        </authorList>
    </citation>
    <scope>NUCLEOTIDE SEQUENCE</scope>
    <source>
        <strain evidence="5">WCHEC14828</strain>
        <plasmid evidence="5">pOXA181</plasmid>
    </source>
</reference>
<evidence type="ECO:0000313" key="15">
    <source>
        <dbReference type="Proteomes" id="UP000359125"/>
    </source>
</evidence>
<dbReference type="GO" id="GO:0016887">
    <property type="term" value="F:ATP hydrolysis activity"/>
    <property type="evidence" value="ECO:0007669"/>
    <property type="project" value="InterPro"/>
</dbReference>
<evidence type="ECO:0000313" key="16">
    <source>
        <dbReference type="Proteomes" id="UP000509260"/>
    </source>
</evidence>
<evidence type="ECO:0000313" key="5">
    <source>
        <dbReference type="EMBL" id="AKG90613.1"/>
    </source>
</evidence>
<dbReference type="CDD" id="cd01130">
    <property type="entry name" value="VirB11-like_ATPase"/>
    <property type="match status" value="1"/>
</dbReference>
<name>A0A0C5EWI7_ECOLX</name>
<evidence type="ECO:0000313" key="7">
    <source>
        <dbReference type="EMBL" id="BCG39945.1"/>
    </source>
</evidence>
<dbReference type="Gene3D" id="3.40.50.300">
    <property type="entry name" value="P-loop containing nucleotide triphosphate hydrolases"/>
    <property type="match status" value="1"/>
</dbReference>
<dbReference type="Pfam" id="PF00437">
    <property type="entry name" value="T2SSE"/>
    <property type="match status" value="1"/>
</dbReference>
<evidence type="ECO:0000313" key="12">
    <source>
        <dbReference type="EMBL" id="VCZ29642.1"/>
    </source>
</evidence>
<dbReference type="PANTHER" id="PTHR30486">
    <property type="entry name" value="TWITCHING MOTILITY PROTEIN PILT"/>
    <property type="match status" value="1"/>
</dbReference>
<evidence type="ECO:0000313" key="11">
    <source>
        <dbReference type="EMBL" id="PKD86380.1"/>
    </source>
</evidence>
<dbReference type="Proteomes" id="UP000233549">
    <property type="component" value="Unassembled WGS sequence"/>
</dbReference>
<dbReference type="GO" id="GO:0043684">
    <property type="term" value="C:type IV secretion system complex"/>
    <property type="evidence" value="ECO:0007669"/>
    <property type="project" value="UniProtKB-UniRule"/>
</dbReference>
<dbReference type="Proteomes" id="UP001211064">
    <property type="component" value="Unassembled WGS sequence"/>
</dbReference>
<dbReference type="EMBL" id="KT824791">
    <property type="protein sequence ID" value="ALG88223.1"/>
    <property type="molecule type" value="Genomic_DNA"/>
</dbReference>